<keyword evidence="2" id="KW-0732">Signal</keyword>
<feature type="region of interest" description="Disordered" evidence="1">
    <location>
        <begin position="31"/>
        <end position="54"/>
    </location>
</feature>
<accession>A0A1B6M7V9</accession>
<sequence length="194" mass="21386">MRHLLLYVLITALMMLSSVSSVPVKFENERSVQESGRSLNPHEESRRFHGHAMRKRKKKKLLHCLLNLQRNNPQADARTLFFNYVNLEYTQHGGGGNGGYHDDSGGGGYQNCLSQLGGGNYGGGDGDYDGGSTGLGGIGEGINNLGSLVGQVPSNLISSVGDGIKPVFENPERYLNRYIIRPLYRSLRPLYRLF</sequence>
<proteinExistence type="predicted"/>
<name>A0A1B6M7V9_9HEMI</name>
<organism evidence="3">
    <name type="scientific">Graphocephala atropunctata</name>
    <dbReference type="NCBI Taxonomy" id="36148"/>
    <lineage>
        <taxon>Eukaryota</taxon>
        <taxon>Metazoa</taxon>
        <taxon>Ecdysozoa</taxon>
        <taxon>Arthropoda</taxon>
        <taxon>Hexapoda</taxon>
        <taxon>Insecta</taxon>
        <taxon>Pterygota</taxon>
        <taxon>Neoptera</taxon>
        <taxon>Paraneoptera</taxon>
        <taxon>Hemiptera</taxon>
        <taxon>Auchenorrhyncha</taxon>
        <taxon>Membracoidea</taxon>
        <taxon>Cicadellidae</taxon>
        <taxon>Cicadellinae</taxon>
        <taxon>Cicadellini</taxon>
        <taxon>Graphocephala</taxon>
    </lineage>
</organism>
<protein>
    <submittedName>
        <fullName evidence="3">Uncharacterized protein</fullName>
    </submittedName>
</protein>
<reference evidence="3" key="1">
    <citation type="submission" date="2015-11" db="EMBL/GenBank/DDBJ databases">
        <title>De novo transcriptome assembly of four potential Pierce s Disease insect vectors from Arizona vineyards.</title>
        <authorList>
            <person name="Tassone E.E."/>
        </authorList>
    </citation>
    <scope>NUCLEOTIDE SEQUENCE</scope>
</reference>
<gene>
    <name evidence="3" type="ORF">g.53768</name>
</gene>
<feature type="chain" id="PRO_5008588050" evidence="2">
    <location>
        <begin position="22"/>
        <end position="194"/>
    </location>
</feature>
<evidence type="ECO:0000256" key="2">
    <source>
        <dbReference type="SAM" id="SignalP"/>
    </source>
</evidence>
<feature type="signal peptide" evidence="2">
    <location>
        <begin position="1"/>
        <end position="21"/>
    </location>
</feature>
<dbReference type="EMBL" id="GEBQ01008043">
    <property type="protein sequence ID" value="JAT31934.1"/>
    <property type="molecule type" value="Transcribed_RNA"/>
</dbReference>
<evidence type="ECO:0000256" key="1">
    <source>
        <dbReference type="SAM" id="MobiDB-lite"/>
    </source>
</evidence>
<evidence type="ECO:0000313" key="3">
    <source>
        <dbReference type="EMBL" id="JAT31934.1"/>
    </source>
</evidence>
<dbReference type="AlphaFoldDB" id="A0A1B6M7V9"/>